<dbReference type="AlphaFoldDB" id="A0AAE3U1L2"/>
<accession>A0AAE3U1L2</accession>
<dbReference type="EMBL" id="JALDYZ010000003">
    <property type="protein sequence ID" value="MDI7921762.1"/>
    <property type="molecule type" value="Genomic_DNA"/>
</dbReference>
<reference evidence="1" key="1">
    <citation type="submission" date="2022-03" db="EMBL/GenBank/DDBJ databases">
        <title>Fererhizobium litorale gen. nov., sp. nov., isolated from sandy sediments of the Sea of Japan seashore.</title>
        <authorList>
            <person name="Romanenko L."/>
            <person name="Kurilenko V."/>
            <person name="Otstavnykh N."/>
            <person name="Svetashev V."/>
            <person name="Tekutyeva L."/>
            <person name="Isaeva M."/>
            <person name="Mikhailov V."/>
        </authorList>
    </citation>
    <scope>NUCLEOTIDE SEQUENCE</scope>
    <source>
        <strain evidence="1">KMM 9576</strain>
    </source>
</reference>
<protein>
    <submittedName>
        <fullName evidence="1">Uncharacterized protein</fullName>
    </submittedName>
</protein>
<dbReference type="Proteomes" id="UP001161580">
    <property type="component" value="Unassembled WGS sequence"/>
</dbReference>
<comment type="caution">
    <text evidence="1">The sequence shown here is derived from an EMBL/GenBank/DDBJ whole genome shotgun (WGS) entry which is preliminary data.</text>
</comment>
<sequence length="109" mass="11809">MHTAAPNAGTTAISAGYGGARGDGTYHPMGGSIDAPIVCRNSTTRLSVDVFTLRKTGIQIRRVQSKAQDVTDGRAEHFSRTMVRDDDAQLVNRHHKLEEPTTHASHART</sequence>
<name>A0AAE3U1L2_9HYPH</name>
<dbReference type="RefSeq" id="WP_311794301.1">
    <property type="nucleotide sequence ID" value="NZ_JALDYZ010000003.1"/>
</dbReference>
<keyword evidence="2" id="KW-1185">Reference proteome</keyword>
<evidence type="ECO:0000313" key="1">
    <source>
        <dbReference type="EMBL" id="MDI7921762.1"/>
    </source>
</evidence>
<evidence type="ECO:0000313" key="2">
    <source>
        <dbReference type="Proteomes" id="UP001161580"/>
    </source>
</evidence>
<gene>
    <name evidence="1" type="ORF">MRS75_06645</name>
</gene>
<proteinExistence type="predicted"/>
<organism evidence="1 2">
    <name type="scientific">Ferirhizobium litorale</name>
    <dbReference type="NCBI Taxonomy" id="2927786"/>
    <lineage>
        <taxon>Bacteria</taxon>
        <taxon>Pseudomonadati</taxon>
        <taxon>Pseudomonadota</taxon>
        <taxon>Alphaproteobacteria</taxon>
        <taxon>Hyphomicrobiales</taxon>
        <taxon>Rhizobiaceae</taxon>
        <taxon>Ferirhizobium</taxon>
    </lineage>
</organism>